<dbReference type="Gene3D" id="3.40.1660.10">
    <property type="entry name" value="EreA-like (biosynthetic domain)"/>
    <property type="match status" value="1"/>
</dbReference>
<evidence type="ECO:0000313" key="2">
    <source>
        <dbReference type="Proteomes" id="UP000274515"/>
    </source>
</evidence>
<dbReference type="PANTHER" id="PTHR31299">
    <property type="entry name" value="ESTERASE, PUTATIVE (AFU_ORTHOLOGUE AFUA_1G05850)-RELATED"/>
    <property type="match status" value="1"/>
</dbReference>
<protein>
    <submittedName>
        <fullName evidence="1">Erythromycin esterase</fullName>
    </submittedName>
</protein>
<dbReference type="InterPro" id="IPR052036">
    <property type="entry name" value="Hydrolase/PRTase-associated"/>
</dbReference>
<sequence>MSSSPELRGWIASQARPLRLDSGNPPTRPPEPLAQATIAGLASSVRSARELVLATHVLLRALVEQAGFRAVTIEGTTETAPALDRFVRSGEGDPAALLAASQVFLRVHEALAVVRWLREWNEAYPEDPVSVVHDRTPRTPPGNLTEIEAHLAESNLAWYAETGQRIVHWGGTAHVIAGDPRTVLPAETHRNAGGIMRAELGAGYGVAALTVGSGSAPFPVPHPPQDFAEHAFADVPYEVAVLELPPPAEVPRSAAEWLTRPLRTRVIGPRYDPERDRDFRLDAGPVVECVDVVVHASHITPVTPLPLA</sequence>
<accession>A0A3R8QHX3</accession>
<dbReference type="OrthoDB" id="9810066at2"/>
<dbReference type="PANTHER" id="PTHR31299:SF0">
    <property type="entry name" value="ESTERASE, PUTATIVE (AFU_ORTHOLOGUE AFUA_1G05850)-RELATED"/>
    <property type="match status" value="1"/>
</dbReference>
<dbReference type="SUPFAM" id="SSF159501">
    <property type="entry name" value="EreA/ChaN-like"/>
    <property type="match status" value="1"/>
</dbReference>
<organism evidence="1 2">
    <name type="scientific">Saccharopolyspora rhizosphaerae</name>
    <dbReference type="NCBI Taxonomy" id="2492662"/>
    <lineage>
        <taxon>Bacteria</taxon>
        <taxon>Bacillati</taxon>
        <taxon>Actinomycetota</taxon>
        <taxon>Actinomycetes</taxon>
        <taxon>Pseudonocardiales</taxon>
        <taxon>Pseudonocardiaceae</taxon>
        <taxon>Saccharopolyspora</taxon>
    </lineage>
</organism>
<dbReference type="GO" id="GO:0046677">
    <property type="term" value="P:response to antibiotic"/>
    <property type="evidence" value="ECO:0007669"/>
    <property type="project" value="InterPro"/>
</dbReference>
<dbReference type="Proteomes" id="UP000274515">
    <property type="component" value="Unassembled WGS sequence"/>
</dbReference>
<dbReference type="Pfam" id="PF05139">
    <property type="entry name" value="Erythro_esteras"/>
    <property type="match status" value="2"/>
</dbReference>
<dbReference type="Gene3D" id="3.30.1870.10">
    <property type="entry name" value="EreA-like, domain 2"/>
    <property type="match status" value="1"/>
</dbReference>
<reference evidence="1 2" key="1">
    <citation type="submission" date="2018-11" db="EMBL/GenBank/DDBJ databases">
        <title>Saccharopolyspora rhizosphaerae sp. nov., an actinomycete isolated from rhizosphere soil in Thailand.</title>
        <authorList>
            <person name="Intra B."/>
            <person name="Euanorasetr J."/>
            <person name="Take A."/>
            <person name="Inahashi Y."/>
            <person name="Mori M."/>
            <person name="Panbangred W."/>
            <person name="Matsumoto A."/>
        </authorList>
    </citation>
    <scope>NUCLEOTIDE SEQUENCE [LARGE SCALE GENOMIC DNA]</scope>
    <source>
        <strain evidence="1 2">H219</strain>
    </source>
</reference>
<keyword evidence="2" id="KW-1185">Reference proteome</keyword>
<gene>
    <name evidence="1" type="ORF">EIL87_24880</name>
</gene>
<comment type="caution">
    <text evidence="1">The sequence shown here is derived from an EMBL/GenBank/DDBJ whole genome shotgun (WGS) entry which is preliminary data.</text>
</comment>
<dbReference type="RefSeq" id="WP_125093003.1">
    <property type="nucleotide sequence ID" value="NZ_RSAA01000035.1"/>
</dbReference>
<dbReference type="EMBL" id="RSAA01000035">
    <property type="protein sequence ID" value="RRO12909.1"/>
    <property type="molecule type" value="Genomic_DNA"/>
</dbReference>
<name>A0A3R8QHX3_9PSEU</name>
<proteinExistence type="predicted"/>
<dbReference type="AlphaFoldDB" id="A0A3R8QHX3"/>
<evidence type="ECO:0000313" key="1">
    <source>
        <dbReference type="EMBL" id="RRO12909.1"/>
    </source>
</evidence>
<dbReference type="InterPro" id="IPR007815">
    <property type="entry name" value="Emycin_Estase"/>
</dbReference>